<evidence type="ECO:0000313" key="1">
    <source>
        <dbReference type="Proteomes" id="UP000046392"/>
    </source>
</evidence>
<protein>
    <submittedName>
        <fullName evidence="2">Sulfatase domain-containing protein</fullName>
    </submittedName>
</protein>
<dbReference type="WBParaSite" id="SPAL_0000031650.1">
    <property type="protein sequence ID" value="SPAL_0000031650.1"/>
    <property type="gene ID" value="SPAL_0000031650"/>
</dbReference>
<organism evidence="1 2">
    <name type="scientific">Strongyloides papillosus</name>
    <name type="common">Intestinal threadworm</name>
    <dbReference type="NCBI Taxonomy" id="174720"/>
    <lineage>
        <taxon>Eukaryota</taxon>
        <taxon>Metazoa</taxon>
        <taxon>Ecdysozoa</taxon>
        <taxon>Nematoda</taxon>
        <taxon>Chromadorea</taxon>
        <taxon>Rhabditida</taxon>
        <taxon>Tylenchina</taxon>
        <taxon>Panagrolaimomorpha</taxon>
        <taxon>Strongyloidoidea</taxon>
        <taxon>Strongyloididae</taxon>
        <taxon>Strongyloides</taxon>
    </lineage>
</organism>
<dbReference type="AlphaFoldDB" id="A0A0N5B2L0"/>
<sequence>MEKSVLDVDESVDEFGSSSNPKFFEFTNNCISNEKYLKSLSVSICQLICIYVNHIVTSLVVLNSIRTHCHPDDESKANLEGCKHSVELGELTTKEVTLIGLLLTTYYLLKMEQHAGESLPNAQGWENNFIILMVDDQTLKEFNNLLTNDELHRVTLDQNQSHPPVTAQHYYGELTAGNPITHNGPVNFAYSYNPYSFADSTNTYRYDHSYPAQRRNIS</sequence>
<reference evidence="2" key="1">
    <citation type="submission" date="2017-02" db="UniProtKB">
        <authorList>
            <consortium name="WormBaseParasite"/>
        </authorList>
    </citation>
    <scope>IDENTIFICATION</scope>
</reference>
<evidence type="ECO:0000313" key="2">
    <source>
        <dbReference type="WBParaSite" id="SPAL_0000031650.1"/>
    </source>
</evidence>
<keyword evidence="1" id="KW-1185">Reference proteome</keyword>
<name>A0A0N5B2L0_STREA</name>
<proteinExistence type="predicted"/>
<accession>A0A0N5B2L0</accession>
<dbReference type="Proteomes" id="UP000046392">
    <property type="component" value="Unplaced"/>
</dbReference>